<dbReference type="AlphaFoldDB" id="A0AAV5QNV4"/>
<evidence type="ECO:0000256" key="1">
    <source>
        <dbReference type="SAM" id="Coils"/>
    </source>
</evidence>
<feature type="compositionally biased region" description="Basic and acidic residues" evidence="2">
    <location>
        <begin position="1"/>
        <end position="16"/>
    </location>
</feature>
<evidence type="ECO:0000313" key="3">
    <source>
        <dbReference type="EMBL" id="GMM36558.1"/>
    </source>
</evidence>
<evidence type="ECO:0000256" key="2">
    <source>
        <dbReference type="SAM" id="MobiDB-lite"/>
    </source>
</evidence>
<feature type="region of interest" description="Disordered" evidence="2">
    <location>
        <begin position="1"/>
        <end position="89"/>
    </location>
</feature>
<proteinExistence type="predicted"/>
<dbReference type="Proteomes" id="UP001360560">
    <property type="component" value="Unassembled WGS sequence"/>
</dbReference>
<name>A0AAV5QNV4_9ASCO</name>
<comment type="caution">
    <text evidence="3">The sequence shown here is derived from an EMBL/GenBank/DDBJ whole genome shotgun (WGS) entry which is preliminary data.</text>
</comment>
<feature type="compositionally biased region" description="Polar residues" evidence="2">
    <location>
        <begin position="27"/>
        <end position="53"/>
    </location>
</feature>
<feature type="region of interest" description="Disordered" evidence="2">
    <location>
        <begin position="617"/>
        <end position="642"/>
    </location>
</feature>
<accession>A0AAV5QNV4</accession>
<reference evidence="3 4" key="1">
    <citation type="journal article" date="2023" name="Elife">
        <title>Identification of key yeast species and microbe-microbe interactions impacting larval growth of Drosophila in the wild.</title>
        <authorList>
            <person name="Mure A."/>
            <person name="Sugiura Y."/>
            <person name="Maeda R."/>
            <person name="Honda K."/>
            <person name="Sakurai N."/>
            <person name="Takahashi Y."/>
            <person name="Watada M."/>
            <person name="Katoh T."/>
            <person name="Gotoh A."/>
            <person name="Gotoh Y."/>
            <person name="Taniguchi I."/>
            <person name="Nakamura K."/>
            <person name="Hayashi T."/>
            <person name="Katayama T."/>
            <person name="Uemura T."/>
            <person name="Hattori Y."/>
        </authorList>
    </citation>
    <scope>NUCLEOTIDE SEQUENCE [LARGE SCALE GENOMIC DNA]</scope>
    <source>
        <strain evidence="3 4">SC-9</strain>
    </source>
</reference>
<dbReference type="RefSeq" id="XP_064853554.1">
    <property type="nucleotide sequence ID" value="XM_064997482.1"/>
</dbReference>
<keyword evidence="1" id="KW-0175">Coiled coil</keyword>
<protein>
    <submittedName>
        <fullName evidence="3">Uncharacterized protein</fullName>
    </submittedName>
</protein>
<feature type="compositionally biased region" description="Polar residues" evidence="2">
    <location>
        <begin position="617"/>
        <end position="637"/>
    </location>
</feature>
<keyword evidence="4" id="KW-1185">Reference proteome</keyword>
<dbReference type="GeneID" id="90074533"/>
<gene>
    <name evidence="3" type="ORF">DASC09_038830</name>
</gene>
<dbReference type="EMBL" id="BTFZ01000011">
    <property type="protein sequence ID" value="GMM36558.1"/>
    <property type="molecule type" value="Genomic_DNA"/>
</dbReference>
<feature type="coiled-coil region" evidence="1">
    <location>
        <begin position="307"/>
        <end position="334"/>
    </location>
</feature>
<sequence>MDFPEKKGSSPIRERSASPTRKKSRLNEGSFNSIRSRYIESVTNASENNTSPMSRRHPSISPDRRSRLLPPSVSPESRRKQSLEEPIEEKLEVDEPSMHASAKKAVNNTTKFNFLTDLEINNQIQTILNNGLLLKNLLLSVASSVKASKTDFQELSKSTKSNNEEIAKLLDSFNKSKSQSSMSTKDMARFYDALNSKFDSSSRVNDQLKDISANIKSLQSILDHLQKEGGLSESKQTEMTYNIVKANRAEALSILREIGNWKESQQVMMKKIENQINTISKGDNSKDGLLMLNNVSQIVGEQLYSNNEKTKKSFNELNQKITEMKNAIESNKQHNTSDENLSHLVSNFKTDVSEKISLVNESLYQFESKNELLLNKISAELKEDMKKAFIEKFVSDEDFNLLQDRLNKWSGQVDKNISQLLISSLNSKFQKGLSETIKDTLATSLESLHNELIAEKSDIAKIVEKELSKMEGKFSAVSASPSRLMSPSRSRNVENSSNMALLEKELKNKELENQLQIKENRVLQERIRELELAVEGKKECENREKRILKLESKKTELKTELRYLNEIYNTRYNDLEALRKKHDELLQNINNMMLDKYKNIFGASAMALLNRSNNLSKNTTPSDSFSPANSPVRSTSPKADKKVLSPLKNRIARANGANLKSTAETKKVLGGRNFSLELHKTENKENF</sequence>
<organism evidence="3 4">
    <name type="scientific">Saccharomycopsis crataegensis</name>
    <dbReference type="NCBI Taxonomy" id="43959"/>
    <lineage>
        <taxon>Eukaryota</taxon>
        <taxon>Fungi</taxon>
        <taxon>Dikarya</taxon>
        <taxon>Ascomycota</taxon>
        <taxon>Saccharomycotina</taxon>
        <taxon>Saccharomycetes</taxon>
        <taxon>Saccharomycopsidaceae</taxon>
        <taxon>Saccharomycopsis</taxon>
    </lineage>
</organism>
<evidence type="ECO:0000313" key="4">
    <source>
        <dbReference type="Proteomes" id="UP001360560"/>
    </source>
</evidence>
<feature type="coiled-coil region" evidence="1">
    <location>
        <begin position="492"/>
        <end position="595"/>
    </location>
</feature>